<organism evidence="1 2">
    <name type="scientific">Roseivivax sediminis</name>
    <dbReference type="NCBI Taxonomy" id="936889"/>
    <lineage>
        <taxon>Bacteria</taxon>
        <taxon>Pseudomonadati</taxon>
        <taxon>Pseudomonadota</taxon>
        <taxon>Alphaproteobacteria</taxon>
        <taxon>Rhodobacterales</taxon>
        <taxon>Roseobacteraceae</taxon>
        <taxon>Roseivivax</taxon>
    </lineage>
</organism>
<dbReference type="EMBL" id="FOMS01000003">
    <property type="protein sequence ID" value="SFD81074.1"/>
    <property type="molecule type" value="Genomic_DNA"/>
</dbReference>
<name>A0A1I1VDS2_9RHOB</name>
<accession>A0A1I1VDS2</accession>
<sequence length="293" mass="32656">MQIILHAGVHATDEDRLLRGLSRNAEAWRDDGVAVPGPSRYRTLLSDAVQALATGTPGPEARDVLMETILTEDAEHVGRMILSHRNFFGVPKLALRGGILYARAEERLGALKSLFAGDGIELFLGVRDPATFLPAVFAEAPQTEFTEFLDGLAPEDLRWSDLVRRLRAAHPDVPITLWANEDTPLIWGQILRTMAGIEADRRIKGAFDLLSEIMEPEGMKRFRAYLAEHPGLTEHQRRRVMVAFLDKYARADAIEEELDLPGWDATRVAALTERYEEDLDAIARMPGVKTIAP</sequence>
<dbReference type="AlphaFoldDB" id="A0A1I1VDS2"/>
<dbReference type="RefSeq" id="WP_149755055.1">
    <property type="nucleotide sequence ID" value="NZ_FOMS01000003.1"/>
</dbReference>
<protein>
    <submittedName>
        <fullName evidence="1">Uncharacterized protein</fullName>
    </submittedName>
</protein>
<dbReference type="Proteomes" id="UP000325289">
    <property type="component" value="Unassembled WGS sequence"/>
</dbReference>
<proteinExistence type="predicted"/>
<evidence type="ECO:0000313" key="2">
    <source>
        <dbReference type="Proteomes" id="UP000325289"/>
    </source>
</evidence>
<gene>
    <name evidence="1" type="ORF">SAMN04515678_103143</name>
</gene>
<evidence type="ECO:0000313" key="1">
    <source>
        <dbReference type="EMBL" id="SFD81074.1"/>
    </source>
</evidence>
<keyword evidence="2" id="KW-1185">Reference proteome</keyword>
<dbReference type="OrthoDB" id="7816979at2"/>
<reference evidence="1 2" key="1">
    <citation type="submission" date="2016-10" db="EMBL/GenBank/DDBJ databases">
        <authorList>
            <person name="Varghese N."/>
            <person name="Submissions S."/>
        </authorList>
    </citation>
    <scope>NUCLEOTIDE SEQUENCE [LARGE SCALE GENOMIC DNA]</scope>
    <source>
        <strain evidence="2">YIM D21,KCTC 23444,ACCC 10710</strain>
    </source>
</reference>